<dbReference type="PROSITE" id="PS01269">
    <property type="entry name" value="UPF0025"/>
    <property type="match status" value="1"/>
</dbReference>
<dbReference type="NCBIfam" id="TIGR00040">
    <property type="entry name" value="yfcE"/>
    <property type="match status" value="1"/>
</dbReference>
<evidence type="ECO:0000256" key="5">
    <source>
        <dbReference type="SAM" id="MobiDB-lite"/>
    </source>
</evidence>
<evidence type="ECO:0000313" key="7">
    <source>
        <dbReference type="EMBL" id="RVV98062.1"/>
    </source>
</evidence>
<comment type="similarity">
    <text evidence="1 4">Belongs to the metallophosphoesterase superfamily. YfcE family.</text>
</comment>
<keyword evidence="8" id="KW-1185">Reference proteome</keyword>
<protein>
    <recommendedName>
        <fullName evidence="4">Phosphoesterase</fullName>
        <ecNumber evidence="4">3.1.4.-</ecNumber>
    </recommendedName>
</protein>
<evidence type="ECO:0000256" key="4">
    <source>
        <dbReference type="RuleBase" id="RU362039"/>
    </source>
</evidence>
<keyword evidence="2 4" id="KW-0479">Metal-binding</keyword>
<feature type="domain" description="Calcineurin-like phosphoesterase" evidence="6">
    <location>
        <begin position="32"/>
        <end position="168"/>
    </location>
</feature>
<dbReference type="Gene3D" id="3.60.21.10">
    <property type="match status" value="1"/>
</dbReference>
<sequence length="182" mass="19633">MGARGAARQGLTPSGRRGHTRKPGRHRLDSDRIGVISDTHGLLRPEALAALAGVGHILHGGDISDPAHLDRLARIAPLHAIRGNVDRGDWADALPETRTITLAGMQIYMIHDLKALDFDPAARGIDVVISGHSHAPRIAEEGGVLYLNPGAAGRRRFRLPITLAYLWAENGRPRAELHPLPV</sequence>
<feature type="region of interest" description="Disordered" evidence="5">
    <location>
        <begin position="1"/>
        <end position="31"/>
    </location>
</feature>
<dbReference type="EMBL" id="RQXX01000003">
    <property type="protein sequence ID" value="RVV98062.1"/>
    <property type="molecule type" value="Genomic_DNA"/>
</dbReference>
<evidence type="ECO:0000259" key="6">
    <source>
        <dbReference type="Pfam" id="PF12850"/>
    </source>
</evidence>
<dbReference type="InterPro" id="IPR020935">
    <property type="entry name" value="PdiEstase_YfcE_CS"/>
</dbReference>
<organism evidence="7 8">
    <name type="scientific">Mesobaculum littorinae</name>
    <dbReference type="NCBI Taxonomy" id="2486419"/>
    <lineage>
        <taxon>Bacteria</taxon>
        <taxon>Pseudomonadati</taxon>
        <taxon>Pseudomonadota</taxon>
        <taxon>Alphaproteobacteria</taxon>
        <taxon>Rhodobacterales</taxon>
        <taxon>Roseobacteraceae</taxon>
        <taxon>Mesobaculum</taxon>
    </lineage>
</organism>
<dbReference type="OrthoDB" id="9785951at2"/>
<evidence type="ECO:0000256" key="3">
    <source>
        <dbReference type="ARBA" id="ARBA00022801"/>
    </source>
</evidence>
<name>A0A438AH97_9RHOB</name>
<dbReference type="Pfam" id="PF12850">
    <property type="entry name" value="Metallophos_2"/>
    <property type="match status" value="1"/>
</dbReference>
<gene>
    <name evidence="7" type="ORF">EKE94_11410</name>
</gene>
<comment type="caution">
    <text evidence="7">The sequence shown here is derived from an EMBL/GenBank/DDBJ whole genome shotgun (WGS) entry which is preliminary data.</text>
</comment>
<keyword evidence="3" id="KW-0378">Hydrolase</keyword>
<evidence type="ECO:0000256" key="2">
    <source>
        <dbReference type="ARBA" id="ARBA00022723"/>
    </source>
</evidence>
<dbReference type="InterPro" id="IPR024654">
    <property type="entry name" value="Calcineurin-like_PHP_lpxH"/>
</dbReference>
<dbReference type="Proteomes" id="UP000285908">
    <property type="component" value="Unassembled WGS sequence"/>
</dbReference>
<dbReference type="SUPFAM" id="SSF56300">
    <property type="entry name" value="Metallo-dependent phosphatases"/>
    <property type="match status" value="1"/>
</dbReference>
<comment type="cofactor">
    <cofactor evidence="4">
        <name>a divalent metal cation</name>
        <dbReference type="ChEBI" id="CHEBI:60240"/>
    </cofactor>
</comment>
<accession>A0A438AH97</accession>
<feature type="compositionally biased region" description="Basic residues" evidence="5">
    <location>
        <begin position="16"/>
        <end position="25"/>
    </location>
</feature>
<dbReference type="GO" id="GO:0016787">
    <property type="term" value="F:hydrolase activity"/>
    <property type="evidence" value="ECO:0007669"/>
    <property type="project" value="UniProtKB-UniRule"/>
</dbReference>
<dbReference type="AlphaFoldDB" id="A0A438AH97"/>
<dbReference type="PANTHER" id="PTHR11124">
    <property type="entry name" value="VACUOLAR SORTING PROTEIN VPS29"/>
    <property type="match status" value="1"/>
</dbReference>
<reference evidence="7 8" key="1">
    <citation type="submission" date="2018-11" db="EMBL/GenBank/DDBJ databases">
        <title>Mesobaculum littorinae gen. nov., sp. nov., isolated from Littorina scabra that represents a novel genus of the order Rhodobacteraceae.</title>
        <authorList>
            <person name="Li F."/>
        </authorList>
    </citation>
    <scope>NUCLEOTIDE SEQUENCE [LARGE SCALE GENOMIC DNA]</scope>
    <source>
        <strain evidence="7 8">M0103</strain>
    </source>
</reference>
<proteinExistence type="inferred from homology"/>
<evidence type="ECO:0000256" key="1">
    <source>
        <dbReference type="ARBA" id="ARBA00008950"/>
    </source>
</evidence>
<dbReference type="GO" id="GO:0046872">
    <property type="term" value="F:metal ion binding"/>
    <property type="evidence" value="ECO:0007669"/>
    <property type="project" value="UniProtKB-KW"/>
</dbReference>
<dbReference type="EC" id="3.1.4.-" evidence="4"/>
<evidence type="ECO:0000313" key="8">
    <source>
        <dbReference type="Proteomes" id="UP000285908"/>
    </source>
</evidence>
<dbReference type="InterPro" id="IPR000979">
    <property type="entry name" value="Phosphodiesterase_MJ0936/Vps29"/>
</dbReference>
<dbReference type="InterPro" id="IPR029052">
    <property type="entry name" value="Metallo-depent_PP-like"/>
</dbReference>